<feature type="domain" description="Mutator-like transposase" evidence="1">
    <location>
        <begin position="1"/>
        <end position="112"/>
    </location>
</feature>
<dbReference type="Pfam" id="PF20700">
    <property type="entry name" value="Mutator"/>
    <property type="match status" value="1"/>
</dbReference>
<evidence type="ECO:0000313" key="2">
    <source>
        <dbReference type="EMBL" id="KAJ4428614.1"/>
    </source>
</evidence>
<evidence type="ECO:0000313" key="3">
    <source>
        <dbReference type="Proteomes" id="UP001148838"/>
    </source>
</evidence>
<evidence type="ECO:0000259" key="1">
    <source>
        <dbReference type="Pfam" id="PF20700"/>
    </source>
</evidence>
<keyword evidence="3" id="KW-1185">Reference proteome</keyword>
<protein>
    <recommendedName>
        <fullName evidence="1">Mutator-like transposase domain-containing protein</fullName>
    </recommendedName>
</protein>
<organism evidence="2 3">
    <name type="scientific">Periplaneta americana</name>
    <name type="common">American cockroach</name>
    <name type="synonym">Blatta americana</name>
    <dbReference type="NCBI Taxonomy" id="6978"/>
    <lineage>
        <taxon>Eukaryota</taxon>
        <taxon>Metazoa</taxon>
        <taxon>Ecdysozoa</taxon>
        <taxon>Arthropoda</taxon>
        <taxon>Hexapoda</taxon>
        <taxon>Insecta</taxon>
        <taxon>Pterygota</taxon>
        <taxon>Neoptera</taxon>
        <taxon>Polyneoptera</taxon>
        <taxon>Dictyoptera</taxon>
        <taxon>Blattodea</taxon>
        <taxon>Blattoidea</taxon>
        <taxon>Blattidae</taxon>
        <taxon>Blattinae</taxon>
        <taxon>Periplaneta</taxon>
    </lineage>
</organism>
<gene>
    <name evidence="2" type="ORF">ANN_24658</name>
</gene>
<reference evidence="2 3" key="1">
    <citation type="journal article" date="2022" name="Allergy">
        <title>Genome assembly and annotation of Periplaneta americana reveal a comprehensive cockroach allergen profile.</title>
        <authorList>
            <person name="Wang L."/>
            <person name="Xiong Q."/>
            <person name="Saelim N."/>
            <person name="Wang L."/>
            <person name="Nong W."/>
            <person name="Wan A.T."/>
            <person name="Shi M."/>
            <person name="Liu X."/>
            <person name="Cao Q."/>
            <person name="Hui J.H.L."/>
            <person name="Sookrung N."/>
            <person name="Leung T.F."/>
            <person name="Tungtrongchitr A."/>
            <person name="Tsui S.K.W."/>
        </authorList>
    </citation>
    <scope>NUCLEOTIDE SEQUENCE [LARGE SCALE GENOMIC DNA]</scope>
    <source>
        <strain evidence="2">PWHHKU_190912</strain>
    </source>
</reference>
<dbReference type="Proteomes" id="UP001148838">
    <property type="component" value="Unassembled WGS sequence"/>
</dbReference>
<proteinExistence type="predicted"/>
<sequence>MHAIREEVKTVYREKNITDDNRNEPVDIAVSFDGSWHKRGHTSLYGVGFVIDILTGYVVDYAVISKYCHACQLATKDLGVDSPEFSIWKLGHKSECQQNYSGSSGGMEAFAAELL</sequence>
<dbReference type="InterPro" id="IPR049012">
    <property type="entry name" value="Mutator_transp_dom"/>
</dbReference>
<dbReference type="EMBL" id="JAJSOF020000037">
    <property type="protein sequence ID" value="KAJ4428614.1"/>
    <property type="molecule type" value="Genomic_DNA"/>
</dbReference>
<name>A0ABQ8S413_PERAM</name>
<comment type="caution">
    <text evidence="2">The sequence shown here is derived from an EMBL/GenBank/DDBJ whole genome shotgun (WGS) entry which is preliminary data.</text>
</comment>
<accession>A0ABQ8S413</accession>